<reference evidence="10" key="1">
    <citation type="submission" date="2016-04" db="EMBL/GenBank/DDBJ databases">
        <title>Cephalotus genome sequencing.</title>
        <authorList>
            <person name="Fukushima K."/>
            <person name="Hasebe M."/>
            <person name="Fang X."/>
        </authorList>
    </citation>
    <scope>NUCLEOTIDE SEQUENCE [LARGE SCALE GENOMIC DNA]</scope>
    <source>
        <strain evidence="10">cv. St1</strain>
    </source>
</reference>
<keyword evidence="6" id="KW-0539">Nucleus</keyword>
<sequence>MSHGDGEGRRRDNESQLDSRRAKADDFARAVSRIAVAQVCESVGFEGLKESALEAFVDVAIRYLCDLGKAAGFNANLSSRTDCNLFDIIRGLEDLGFIPGFSGVSEMGSCLVGLGTVREIMRFVGYSEEIPFSQPVPRFPIVRDRRMIPSFLHMGETPPGKHIPAWLPAFPDAHTYIHTPMWNERTTDPRTDKIEQARQRRKAERALLSLQQRLLFNGSAGSSSSGTNGVDAEELQVDTRNPFLATPFKSGEKEVSEVVLPDRLSDGGVGRKVVSVLDAFAPAIEAVKEGFRDDGVGERRFLPEKRPAVHFKVRTGKKILGESMDLSLQKKGGGRTALWIGRDDERDDRKRRAEYILRQSIENPQELTQL</sequence>
<evidence type="ECO:0000313" key="9">
    <source>
        <dbReference type="EMBL" id="GAV69634.1"/>
    </source>
</evidence>
<dbReference type="OrthoDB" id="436852at2759"/>
<comment type="caution">
    <text evidence="9">The sequence shown here is derived from an EMBL/GenBank/DDBJ whole genome shotgun (WGS) entry which is preliminary data.</text>
</comment>
<keyword evidence="4" id="KW-0805">Transcription regulation</keyword>
<evidence type="ECO:0000256" key="7">
    <source>
        <dbReference type="SAM" id="MobiDB-lite"/>
    </source>
</evidence>
<dbReference type="PANTHER" id="PTHR46338">
    <property type="entry name" value="TRANSCRIPTION INITIATION FACTOR TFIID SUBUNIT 8"/>
    <property type="match status" value="1"/>
</dbReference>
<evidence type="ECO:0000256" key="1">
    <source>
        <dbReference type="ARBA" id="ARBA00004123"/>
    </source>
</evidence>
<dbReference type="CDD" id="cd00076">
    <property type="entry name" value="HFD_SF"/>
    <property type="match status" value="1"/>
</dbReference>
<dbReference type="SMART" id="SM00576">
    <property type="entry name" value="BTP"/>
    <property type="match status" value="1"/>
</dbReference>
<dbReference type="EMBL" id="BDDD01000737">
    <property type="protein sequence ID" value="GAV69634.1"/>
    <property type="molecule type" value="Genomic_DNA"/>
</dbReference>
<dbReference type="Pfam" id="PF10406">
    <property type="entry name" value="TAF8_C"/>
    <property type="match status" value="1"/>
</dbReference>
<evidence type="ECO:0000256" key="3">
    <source>
        <dbReference type="ARBA" id="ARBA00017307"/>
    </source>
</evidence>
<organism evidence="9 10">
    <name type="scientific">Cephalotus follicularis</name>
    <name type="common">Albany pitcher plant</name>
    <dbReference type="NCBI Taxonomy" id="3775"/>
    <lineage>
        <taxon>Eukaryota</taxon>
        <taxon>Viridiplantae</taxon>
        <taxon>Streptophyta</taxon>
        <taxon>Embryophyta</taxon>
        <taxon>Tracheophyta</taxon>
        <taxon>Spermatophyta</taxon>
        <taxon>Magnoliopsida</taxon>
        <taxon>eudicotyledons</taxon>
        <taxon>Gunneridae</taxon>
        <taxon>Pentapetalae</taxon>
        <taxon>rosids</taxon>
        <taxon>fabids</taxon>
        <taxon>Oxalidales</taxon>
        <taxon>Cephalotaceae</taxon>
        <taxon>Cephalotus</taxon>
    </lineage>
</organism>
<dbReference type="InterPro" id="IPR019473">
    <property type="entry name" value="TFIID_su8_C"/>
</dbReference>
<dbReference type="Gene3D" id="1.10.20.10">
    <property type="entry name" value="Histone, subunit A"/>
    <property type="match status" value="1"/>
</dbReference>
<protein>
    <recommendedName>
        <fullName evidence="3">Transcription initiation factor TFIID subunit 8</fullName>
    </recommendedName>
</protein>
<accession>A0A1Q3BP35</accession>
<feature type="region of interest" description="Disordered" evidence="7">
    <location>
        <begin position="1"/>
        <end position="21"/>
    </location>
</feature>
<dbReference type="PANTHER" id="PTHR46338:SF1">
    <property type="entry name" value="TRANSCRIPTION INITIATION FACTOR TFIID SUBUNIT 8"/>
    <property type="match status" value="1"/>
</dbReference>
<dbReference type="InParanoid" id="A0A1Q3BP35"/>
<evidence type="ECO:0000256" key="4">
    <source>
        <dbReference type="ARBA" id="ARBA00023015"/>
    </source>
</evidence>
<name>A0A1Q3BP35_CEPFO</name>
<evidence type="ECO:0000313" key="10">
    <source>
        <dbReference type="Proteomes" id="UP000187406"/>
    </source>
</evidence>
<dbReference type="GO" id="GO:0046982">
    <property type="term" value="F:protein heterodimerization activity"/>
    <property type="evidence" value="ECO:0007669"/>
    <property type="project" value="InterPro"/>
</dbReference>
<keyword evidence="10" id="KW-1185">Reference proteome</keyword>
<dbReference type="AlphaFoldDB" id="A0A1Q3BP35"/>
<evidence type="ECO:0000259" key="8">
    <source>
        <dbReference type="SMART" id="SM00576"/>
    </source>
</evidence>
<gene>
    <name evidence="9" type="ORF">CFOL_v3_13135</name>
</gene>
<dbReference type="CDD" id="cd08049">
    <property type="entry name" value="TAF8"/>
    <property type="match status" value="1"/>
</dbReference>
<keyword evidence="5" id="KW-0804">Transcription</keyword>
<dbReference type="STRING" id="3775.A0A1Q3BP35"/>
<dbReference type="Pfam" id="PF07524">
    <property type="entry name" value="Bromo_TP"/>
    <property type="match status" value="1"/>
</dbReference>
<comment type="similarity">
    <text evidence="2">Belongs to the TAF8 family.</text>
</comment>
<evidence type="ECO:0000256" key="5">
    <source>
        <dbReference type="ARBA" id="ARBA00023163"/>
    </source>
</evidence>
<dbReference type="FunCoup" id="A0A1Q3BP35">
    <property type="interactions" value="2409"/>
</dbReference>
<dbReference type="Proteomes" id="UP000187406">
    <property type="component" value="Unassembled WGS sequence"/>
</dbReference>
<feature type="domain" description="Bromodomain associated" evidence="8">
    <location>
        <begin position="25"/>
        <end position="101"/>
    </location>
</feature>
<dbReference type="InterPro" id="IPR037818">
    <property type="entry name" value="TAF8"/>
</dbReference>
<evidence type="ECO:0000256" key="2">
    <source>
        <dbReference type="ARBA" id="ARBA00008767"/>
    </source>
</evidence>
<evidence type="ECO:0000256" key="6">
    <source>
        <dbReference type="ARBA" id="ARBA00023242"/>
    </source>
</evidence>
<dbReference type="InterPro" id="IPR006565">
    <property type="entry name" value="BTP"/>
</dbReference>
<comment type="subcellular location">
    <subcellularLocation>
        <location evidence="1">Nucleus</location>
    </subcellularLocation>
</comment>
<dbReference type="GO" id="GO:0005669">
    <property type="term" value="C:transcription factor TFIID complex"/>
    <property type="evidence" value="ECO:0007669"/>
    <property type="project" value="InterPro"/>
</dbReference>
<dbReference type="InterPro" id="IPR009072">
    <property type="entry name" value="Histone-fold"/>
</dbReference>
<proteinExistence type="inferred from homology"/>